<evidence type="ECO:0000313" key="2">
    <source>
        <dbReference type="EMBL" id="KAF6167617.1"/>
    </source>
</evidence>
<reference evidence="2 3" key="1">
    <citation type="journal article" date="2020" name="IScience">
        <title>Genome Sequencing of the Endangered Kingdonia uniflora (Circaeasteraceae, Ranunculales) Reveals Potential Mechanisms of Evolutionary Specialization.</title>
        <authorList>
            <person name="Sun Y."/>
            <person name="Deng T."/>
            <person name="Zhang A."/>
            <person name="Moore M.J."/>
            <person name="Landis J.B."/>
            <person name="Lin N."/>
            <person name="Zhang H."/>
            <person name="Zhang X."/>
            <person name="Huang J."/>
            <person name="Zhang X."/>
            <person name="Sun H."/>
            <person name="Wang H."/>
        </authorList>
    </citation>
    <scope>NUCLEOTIDE SEQUENCE [LARGE SCALE GENOMIC DNA]</scope>
    <source>
        <strain evidence="2">TB1705</strain>
        <tissue evidence="2">Leaf</tissue>
    </source>
</reference>
<feature type="compositionally biased region" description="Low complexity" evidence="1">
    <location>
        <begin position="362"/>
        <end position="371"/>
    </location>
</feature>
<protein>
    <submittedName>
        <fullName evidence="2">Uncharacterized protein</fullName>
    </submittedName>
</protein>
<dbReference type="EMBL" id="JACGCM010000723">
    <property type="protein sequence ID" value="KAF6167617.1"/>
    <property type="molecule type" value="Genomic_DNA"/>
</dbReference>
<keyword evidence="3" id="KW-1185">Reference proteome</keyword>
<proteinExistence type="predicted"/>
<evidence type="ECO:0000256" key="1">
    <source>
        <dbReference type="SAM" id="MobiDB-lite"/>
    </source>
</evidence>
<sequence>MVLQKPKPNAHFSIITNGGGLRSKRGIINGGGSLRMRRAKPIDHWVFLEEIDAPMWVDLVLESNSMFQDTEDKWFEITHPFHQCSTHELISSLSVEKKKSDVDLFGPVSSNLPPSVSRTRGKHYRSRTWKRGDKVVSANKQHPIKFFVGKSNEAKTKFRNLKHLSSLKEKLVGKRSLTDDIKQKFRRENPISESMKRTLRTKVSLFEEKNSTDAFRSNFSRSKPTSNSSYNTRFTVPSSSGCTYKPKSDNLAGKNVHAIRNKYLHTKHSFEDSKSTLISKASSGIANSSSSGDLSKSLTSKAGIVIQSSQQQRQRVFEVSHQICSQKTGLSSSVRINFKRSSVTTQPSRLKVNDRRISEYHNSSTSKSSLGSLTNSGYYLDSTVHKSKLNKSETPETVEPTEMAQTIYHNKVKTKKGTRRSSAQVLDRHSTSKRKVKIVATRSVCQKTAIAKTDSRRPLHLHKAQNIIKVELRAQKCVDNVGKINALGCTISSQKAKGKENTFGSTIWGAEASKCSSEVKDDKESFDPKV</sequence>
<feature type="region of interest" description="Disordered" evidence="1">
    <location>
        <begin position="342"/>
        <end position="371"/>
    </location>
</feature>
<dbReference type="AlphaFoldDB" id="A0A7J7NKA5"/>
<name>A0A7J7NKA5_9MAGN</name>
<organism evidence="2 3">
    <name type="scientific">Kingdonia uniflora</name>
    <dbReference type="NCBI Taxonomy" id="39325"/>
    <lineage>
        <taxon>Eukaryota</taxon>
        <taxon>Viridiplantae</taxon>
        <taxon>Streptophyta</taxon>
        <taxon>Embryophyta</taxon>
        <taxon>Tracheophyta</taxon>
        <taxon>Spermatophyta</taxon>
        <taxon>Magnoliopsida</taxon>
        <taxon>Ranunculales</taxon>
        <taxon>Circaeasteraceae</taxon>
        <taxon>Kingdonia</taxon>
    </lineage>
</organism>
<feature type="region of interest" description="Disordered" evidence="1">
    <location>
        <begin position="411"/>
        <end position="433"/>
    </location>
</feature>
<accession>A0A7J7NKA5</accession>
<comment type="caution">
    <text evidence="2">The sequence shown here is derived from an EMBL/GenBank/DDBJ whole genome shotgun (WGS) entry which is preliminary data.</text>
</comment>
<evidence type="ECO:0000313" key="3">
    <source>
        <dbReference type="Proteomes" id="UP000541444"/>
    </source>
</evidence>
<dbReference type="Proteomes" id="UP000541444">
    <property type="component" value="Unassembled WGS sequence"/>
</dbReference>
<gene>
    <name evidence="2" type="ORF">GIB67_031200</name>
</gene>
<dbReference type="OrthoDB" id="1923324at2759"/>